<evidence type="ECO:0000313" key="2">
    <source>
        <dbReference type="EMBL" id="CBS90668.1"/>
    </source>
</evidence>
<dbReference type="EMBL" id="FQ311872">
    <property type="protein sequence ID" value="CBS90668.1"/>
    <property type="molecule type" value="Genomic_DNA"/>
</dbReference>
<proteinExistence type="predicted"/>
<name>G7ZH18_AZOL4</name>
<keyword evidence="3" id="KW-1185">Reference proteome</keyword>
<dbReference type="KEGG" id="ali:AZOLI_p40278"/>
<dbReference type="HOGENOM" id="CLU_2340786_0_0_5"/>
<gene>
    <name evidence="2" type="ordered locus">AZOLI_p40278</name>
</gene>
<feature type="compositionally biased region" description="Pro residues" evidence="1">
    <location>
        <begin position="1"/>
        <end position="19"/>
    </location>
</feature>
<evidence type="ECO:0000313" key="3">
    <source>
        <dbReference type="Proteomes" id="UP000005667"/>
    </source>
</evidence>
<keyword evidence="2" id="KW-0614">Plasmid</keyword>
<reference evidence="3" key="1">
    <citation type="journal article" date="2011" name="PLoS Genet.">
        <title>Azospirillum genomes reveal transition of bacteria from aquatic to terrestrial environments.</title>
        <authorList>
            <person name="Wisniewski-Dye F."/>
            <person name="Borziak K."/>
            <person name="Khalsa-Moyers G."/>
            <person name="Alexandre G."/>
            <person name="Sukharnikov L.O."/>
            <person name="Wuichet K."/>
            <person name="Hurst G.B."/>
            <person name="McDonald W.H."/>
            <person name="Robertson J.S."/>
            <person name="Barbe V."/>
            <person name="Calteau A."/>
            <person name="Rouy Z."/>
            <person name="Mangenot S."/>
            <person name="Prigent-Combaret C."/>
            <person name="Normand P."/>
            <person name="Boyer M."/>
            <person name="Siguier P."/>
            <person name="Dessaux Y."/>
            <person name="Elmerich C."/>
            <person name="Condemine G."/>
            <person name="Krishnen G."/>
            <person name="Kennedy I."/>
            <person name="Paterson A.H."/>
            <person name="Gonzalez V."/>
            <person name="Mavingui P."/>
            <person name="Zhulin I.B."/>
        </authorList>
    </citation>
    <scope>NUCLEOTIDE SEQUENCE [LARGE SCALE GENOMIC DNA]</scope>
    <source>
        <strain evidence="3">4B</strain>
    </source>
</reference>
<accession>G7ZH18</accession>
<evidence type="ECO:0000256" key="1">
    <source>
        <dbReference type="SAM" id="MobiDB-lite"/>
    </source>
</evidence>
<sequence>MSIPAPMGPAPMGPAPIEPAPMGEPIGARSGAPFFRTAIRPAATPRTFAKSIFFHSIKFSGYTMGVQRGTQLSLQGGSHFDHEIVTYCSATELKTEL</sequence>
<feature type="region of interest" description="Disordered" evidence="1">
    <location>
        <begin position="1"/>
        <end position="26"/>
    </location>
</feature>
<organism evidence="2 3">
    <name type="scientific">Azospirillum lipoferum (strain 4B)</name>
    <dbReference type="NCBI Taxonomy" id="862719"/>
    <lineage>
        <taxon>Bacteria</taxon>
        <taxon>Pseudomonadati</taxon>
        <taxon>Pseudomonadota</taxon>
        <taxon>Alphaproteobacteria</taxon>
        <taxon>Rhodospirillales</taxon>
        <taxon>Azospirillaceae</taxon>
        <taxon>Azospirillum</taxon>
    </lineage>
</organism>
<geneLocation type="plasmid" evidence="2 3">
    <name>AZO_p4</name>
</geneLocation>
<dbReference type="Proteomes" id="UP000005667">
    <property type="component" value="Plasmid AZO_p4"/>
</dbReference>
<dbReference type="AlphaFoldDB" id="G7ZH18"/>
<protein>
    <submittedName>
        <fullName evidence="2">Uncharacterized protein</fullName>
    </submittedName>
</protein>